<dbReference type="CDD" id="cd12148">
    <property type="entry name" value="fungal_TF_MHR"/>
    <property type="match status" value="1"/>
</dbReference>
<dbReference type="PANTHER" id="PTHR31001:SF85">
    <property type="entry name" value="ZN(II)2CYS6 TRANSCRIPTION FACTOR (EUROFUNG)"/>
    <property type="match status" value="1"/>
</dbReference>
<organism evidence="4 5">
    <name type="scientific">Thyridium curvatum</name>
    <dbReference type="NCBI Taxonomy" id="1093900"/>
    <lineage>
        <taxon>Eukaryota</taxon>
        <taxon>Fungi</taxon>
        <taxon>Dikarya</taxon>
        <taxon>Ascomycota</taxon>
        <taxon>Pezizomycotina</taxon>
        <taxon>Sordariomycetes</taxon>
        <taxon>Sordariomycetidae</taxon>
        <taxon>Thyridiales</taxon>
        <taxon>Thyridiaceae</taxon>
        <taxon>Thyridium</taxon>
    </lineage>
</organism>
<dbReference type="GeneID" id="41976350"/>
<dbReference type="Pfam" id="PF04082">
    <property type="entry name" value="Fungal_trans"/>
    <property type="match status" value="1"/>
</dbReference>
<keyword evidence="2" id="KW-0539">Nucleus</keyword>
<dbReference type="GO" id="GO:0003677">
    <property type="term" value="F:DNA binding"/>
    <property type="evidence" value="ECO:0007669"/>
    <property type="project" value="InterPro"/>
</dbReference>
<evidence type="ECO:0000313" key="5">
    <source>
        <dbReference type="Proteomes" id="UP000319257"/>
    </source>
</evidence>
<accession>A0A507AYE3</accession>
<evidence type="ECO:0000313" key="4">
    <source>
        <dbReference type="EMBL" id="TPX09881.1"/>
    </source>
</evidence>
<keyword evidence="5" id="KW-1185">Reference proteome</keyword>
<dbReference type="PANTHER" id="PTHR31001">
    <property type="entry name" value="UNCHARACTERIZED TRANSCRIPTIONAL REGULATORY PROTEIN"/>
    <property type="match status" value="1"/>
</dbReference>
<gene>
    <name evidence="4" type="ORF">E0L32_008903</name>
</gene>
<feature type="domain" description="Xylanolytic transcriptional activator regulatory" evidence="3">
    <location>
        <begin position="111"/>
        <end position="183"/>
    </location>
</feature>
<dbReference type="AlphaFoldDB" id="A0A507AYE3"/>
<dbReference type="OrthoDB" id="424974at2759"/>
<sequence>MQPPSANADRNKPLEYIHEQFYSVIDEPSSSPLYDLALCYAVYFASLVSLDGAEARAILGRDKASQLLDLKLGLEQSLSQADFLNKPNVVGLQALAIYLSALRVHNRGKGLWILNGFAIRIAQSLGLHRNGELLGLSPFLSEVRRRLWWNLVTRDSRSSEDYGLDQTTTLGRDVDIPLNVDDAQLSPDLKSLPPEKAGWTAMTFSLVQIDLALARQELGSAAGSSSNPLPGEEIRIQIINKAKASIIQRIEHCNAVVPCQRMTSTCSLHLLNKFDFFSRQQWLALQNRRCLENIATEDSLVQALEILEPQLLADNDLLSPFRWAKRAFPQYDITMYVLWHLCVKPEGSHVDRAWRIVDEVFAAEHSDSLVGGVGSKGAVLASLRAKAMALRKGTTTPVPQDGGVDLPNSFELEVDNFNFDIMANEWLARTPWGQYIPFTPSVAL</sequence>
<comment type="subcellular location">
    <subcellularLocation>
        <location evidence="1">Nucleus</location>
    </subcellularLocation>
</comment>
<dbReference type="GO" id="GO:0008270">
    <property type="term" value="F:zinc ion binding"/>
    <property type="evidence" value="ECO:0007669"/>
    <property type="project" value="InterPro"/>
</dbReference>
<name>A0A507AYE3_9PEZI</name>
<dbReference type="GO" id="GO:0005634">
    <property type="term" value="C:nucleus"/>
    <property type="evidence" value="ECO:0007669"/>
    <property type="project" value="UniProtKB-SubCell"/>
</dbReference>
<evidence type="ECO:0000256" key="1">
    <source>
        <dbReference type="ARBA" id="ARBA00004123"/>
    </source>
</evidence>
<dbReference type="InterPro" id="IPR007219">
    <property type="entry name" value="XnlR_reg_dom"/>
</dbReference>
<dbReference type="EMBL" id="SKBQ01000061">
    <property type="protein sequence ID" value="TPX09881.1"/>
    <property type="molecule type" value="Genomic_DNA"/>
</dbReference>
<dbReference type="InParanoid" id="A0A507AYE3"/>
<evidence type="ECO:0000256" key="2">
    <source>
        <dbReference type="ARBA" id="ARBA00023242"/>
    </source>
</evidence>
<protein>
    <recommendedName>
        <fullName evidence="3">Xylanolytic transcriptional activator regulatory domain-containing protein</fullName>
    </recommendedName>
</protein>
<reference evidence="4 5" key="1">
    <citation type="submission" date="2019-06" db="EMBL/GenBank/DDBJ databases">
        <title>Draft genome sequence of the filamentous fungus Phialemoniopsis curvata isolated from diesel fuel.</title>
        <authorList>
            <person name="Varaljay V.A."/>
            <person name="Lyon W.J."/>
            <person name="Crouch A.L."/>
            <person name="Drake C.E."/>
            <person name="Hollomon J.M."/>
            <person name="Nadeau L.J."/>
            <person name="Nunn H.S."/>
            <person name="Stevenson B.S."/>
            <person name="Bojanowski C.L."/>
            <person name="Crookes-Goodson W.J."/>
        </authorList>
    </citation>
    <scope>NUCLEOTIDE SEQUENCE [LARGE SCALE GENOMIC DNA]</scope>
    <source>
        <strain evidence="4 5">D216</strain>
    </source>
</reference>
<dbReference type="Proteomes" id="UP000319257">
    <property type="component" value="Unassembled WGS sequence"/>
</dbReference>
<comment type="caution">
    <text evidence="4">The sequence shown here is derived from an EMBL/GenBank/DDBJ whole genome shotgun (WGS) entry which is preliminary data.</text>
</comment>
<dbReference type="STRING" id="1093900.A0A507AYE3"/>
<dbReference type="InterPro" id="IPR050613">
    <property type="entry name" value="Sec_Metabolite_Reg"/>
</dbReference>
<dbReference type="RefSeq" id="XP_030991592.1">
    <property type="nucleotide sequence ID" value="XM_031143809.1"/>
</dbReference>
<evidence type="ECO:0000259" key="3">
    <source>
        <dbReference type="SMART" id="SM00906"/>
    </source>
</evidence>
<dbReference type="GO" id="GO:0006351">
    <property type="term" value="P:DNA-templated transcription"/>
    <property type="evidence" value="ECO:0007669"/>
    <property type="project" value="InterPro"/>
</dbReference>
<proteinExistence type="predicted"/>
<dbReference type="SMART" id="SM00906">
    <property type="entry name" value="Fungal_trans"/>
    <property type="match status" value="1"/>
</dbReference>